<evidence type="ECO:0000313" key="2">
    <source>
        <dbReference type="Proteomes" id="UP001165063"/>
    </source>
</evidence>
<accession>A0A9W6Z2U9</accession>
<name>A0A9W6Z2U9_AMBMO</name>
<sequence length="108" mass="12327">MPPKCLSVTSGVSQLDKQAVIIGAHNLRFLHGPYLVVEYLKNMRPPCGQEEYAEVEKELAKLERIGVRYMDHRDADFLYDPKAKKAYILDFEHAKFKVDSLISGKCIT</sequence>
<dbReference type="AlphaFoldDB" id="A0A9W6Z2U9"/>
<comment type="caution">
    <text evidence="1">The sequence shown here is derived from an EMBL/GenBank/DDBJ whole genome shotgun (WGS) entry which is preliminary data.</text>
</comment>
<reference evidence="1" key="1">
    <citation type="submission" date="2023-04" db="EMBL/GenBank/DDBJ databases">
        <title>Ambrosiozyma monospora NBRC 1965.</title>
        <authorList>
            <person name="Ichikawa N."/>
            <person name="Sato H."/>
            <person name="Tonouchi N."/>
        </authorList>
    </citation>
    <scope>NUCLEOTIDE SEQUENCE</scope>
    <source>
        <strain evidence="1">NBRC 1965</strain>
    </source>
</reference>
<evidence type="ECO:0000313" key="1">
    <source>
        <dbReference type="EMBL" id="GMG39767.1"/>
    </source>
</evidence>
<organism evidence="1 2">
    <name type="scientific">Ambrosiozyma monospora</name>
    <name type="common">Yeast</name>
    <name type="synonym">Endomycopsis monosporus</name>
    <dbReference type="NCBI Taxonomy" id="43982"/>
    <lineage>
        <taxon>Eukaryota</taxon>
        <taxon>Fungi</taxon>
        <taxon>Dikarya</taxon>
        <taxon>Ascomycota</taxon>
        <taxon>Saccharomycotina</taxon>
        <taxon>Pichiomycetes</taxon>
        <taxon>Pichiales</taxon>
        <taxon>Pichiaceae</taxon>
        <taxon>Ambrosiozyma</taxon>
    </lineage>
</organism>
<protein>
    <submittedName>
        <fullName evidence="1">Unnamed protein product</fullName>
    </submittedName>
</protein>
<dbReference type="EMBL" id="BSXU01003187">
    <property type="protein sequence ID" value="GMG39767.1"/>
    <property type="molecule type" value="Genomic_DNA"/>
</dbReference>
<keyword evidence="2" id="KW-1185">Reference proteome</keyword>
<proteinExistence type="predicted"/>
<gene>
    <name evidence="1" type="ORF">Amon01_000560100</name>
</gene>
<dbReference type="Proteomes" id="UP001165063">
    <property type="component" value="Unassembled WGS sequence"/>
</dbReference>